<feature type="compositionally biased region" description="Basic and acidic residues" evidence="1">
    <location>
        <begin position="583"/>
        <end position="596"/>
    </location>
</feature>
<comment type="caution">
    <text evidence="2">The sequence shown here is derived from an EMBL/GenBank/DDBJ whole genome shotgun (WGS) entry which is preliminary data.</text>
</comment>
<feature type="compositionally biased region" description="Basic and acidic residues" evidence="1">
    <location>
        <begin position="657"/>
        <end position="670"/>
    </location>
</feature>
<keyword evidence="3" id="KW-1185">Reference proteome</keyword>
<name>A0A8H6HZ19_9AGAR</name>
<feature type="region of interest" description="Disordered" evidence="1">
    <location>
        <begin position="1"/>
        <end position="28"/>
    </location>
</feature>
<evidence type="ECO:0000313" key="3">
    <source>
        <dbReference type="Proteomes" id="UP000521943"/>
    </source>
</evidence>
<feature type="compositionally biased region" description="Basic residues" evidence="1">
    <location>
        <begin position="11"/>
        <end position="21"/>
    </location>
</feature>
<feature type="compositionally biased region" description="Pro residues" evidence="1">
    <location>
        <begin position="502"/>
        <end position="513"/>
    </location>
</feature>
<evidence type="ECO:0000313" key="2">
    <source>
        <dbReference type="EMBL" id="KAF6755863.1"/>
    </source>
</evidence>
<dbReference type="OrthoDB" id="3063186at2759"/>
<feature type="compositionally biased region" description="Basic residues" evidence="1">
    <location>
        <begin position="631"/>
        <end position="643"/>
    </location>
</feature>
<feature type="region of interest" description="Disordered" evidence="1">
    <location>
        <begin position="486"/>
        <end position="670"/>
    </location>
</feature>
<proteinExistence type="predicted"/>
<sequence>MSTVSPLHDQKPKKGSGRGRRNNTFTPSQLSVLDSAATSMYQWIDSQNRDAKGFTTKHTKWKKSEAKRILEESEAFSQCVPPLPVDENDEQASLERGKQLKFWIDQIMAFFTNKYHQVYVRKHTLTAPAQRTPGIATPIAPLPGSAQDVERIHKAIRRAFVILKGHYPARDHWIDAHLLEIEDEVKRLGAIEQEKVDQSKRLSGGALRNVAIANLWNGLTDDEKDAWNLQEESFASDVEENQEYFPFIMTEAFREMCARKNLGSVLIKFGFALRRSDGSLTSGIAHTGYDALTDQALSFVPDDNEQQVDEWRVLADRLLPRCPEPSAKLPTDATGAPIFPSVDLLAVSGAQLQGYFTQYFNELWDQTWPSEPEMVSIPLHDIITHPDVYIDLEKYPLPSTIRPTSVRETMDLAEMIIKLQGSDTPFRFRTRNEIVRRRLSHNAHLEEEQTAGDEYQDDEVDTSLKLATPEDEKVLLAACEALKLGTTPQGQISPTPLELQGTPPPHASQPPSPRSTHHTSPAPASTPLELPGTPTPHASQPPSPRSIHHTSPAPASRHCSPEANPTPINNGKRKASDAAPSDEGPRKLRSRIEAEGPKIPASNSMRTVEKEATQRGGNRRGKKGSSNATGRKSKKPTQKKKFKGWAYELEDGTIVDYKPESSDGEGEGSK</sequence>
<protein>
    <submittedName>
        <fullName evidence="2">Uncharacterized protein</fullName>
    </submittedName>
</protein>
<reference evidence="2 3" key="1">
    <citation type="submission" date="2020-07" db="EMBL/GenBank/DDBJ databases">
        <title>Comparative genomics of pyrophilous fungi reveals a link between fire events and developmental genes.</title>
        <authorList>
            <consortium name="DOE Joint Genome Institute"/>
            <person name="Steindorff A.S."/>
            <person name="Carver A."/>
            <person name="Calhoun S."/>
            <person name="Stillman K."/>
            <person name="Liu H."/>
            <person name="Lipzen A."/>
            <person name="Pangilinan J."/>
            <person name="Labutti K."/>
            <person name="Bruns T.D."/>
            <person name="Grigoriev I.V."/>
        </authorList>
    </citation>
    <scope>NUCLEOTIDE SEQUENCE [LARGE SCALE GENOMIC DNA]</scope>
    <source>
        <strain evidence="2 3">CBS 144469</strain>
    </source>
</reference>
<accession>A0A8H6HZ19</accession>
<evidence type="ECO:0000256" key="1">
    <source>
        <dbReference type="SAM" id="MobiDB-lite"/>
    </source>
</evidence>
<organism evidence="2 3">
    <name type="scientific">Ephemerocybe angulata</name>
    <dbReference type="NCBI Taxonomy" id="980116"/>
    <lineage>
        <taxon>Eukaryota</taxon>
        <taxon>Fungi</taxon>
        <taxon>Dikarya</taxon>
        <taxon>Basidiomycota</taxon>
        <taxon>Agaricomycotina</taxon>
        <taxon>Agaricomycetes</taxon>
        <taxon>Agaricomycetidae</taxon>
        <taxon>Agaricales</taxon>
        <taxon>Agaricineae</taxon>
        <taxon>Psathyrellaceae</taxon>
        <taxon>Ephemerocybe</taxon>
    </lineage>
</organism>
<dbReference type="Proteomes" id="UP000521943">
    <property type="component" value="Unassembled WGS sequence"/>
</dbReference>
<gene>
    <name evidence="2" type="ORF">DFP72DRAFT_847120</name>
</gene>
<dbReference type="AlphaFoldDB" id="A0A8H6HZ19"/>
<dbReference type="EMBL" id="JACGCI010000028">
    <property type="protein sequence ID" value="KAF6755863.1"/>
    <property type="molecule type" value="Genomic_DNA"/>
</dbReference>